<reference evidence="2" key="1">
    <citation type="submission" date="2016-10" db="EMBL/GenBank/DDBJ databases">
        <authorList>
            <person name="Varghese N."/>
            <person name="Submissions S."/>
        </authorList>
    </citation>
    <scope>NUCLEOTIDE SEQUENCE [LARGE SCALE GENOMIC DNA]</scope>
    <source>
        <strain evidence="2">Gh-48</strain>
    </source>
</reference>
<name>A0A1H8R9K2_9SPHI</name>
<organism evidence="1 2">
    <name type="scientific">Mucilaginibacter gossypiicola</name>
    <dbReference type="NCBI Taxonomy" id="551995"/>
    <lineage>
        <taxon>Bacteria</taxon>
        <taxon>Pseudomonadati</taxon>
        <taxon>Bacteroidota</taxon>
        <taxon>Sphingobacteriia</taxon>
        <taxon>Sphingobacteriales</taxon>
        <taxon>Sphingobacteriaceae</taxon>
        <taxon>Mucilaginibacter</taxon>
    </lineage>
</organism>
<dbReference type="AlphaFoldDB" id="A0A1H8R9K2"/>
<accession>A0A1H8R9K2</accession>
<keyword evidence="2" id="KW-1185">Reference proteome</keyword>
<protein>
    <submittedName>
        <fullName evidence="1">Uncharacterized protein</fullName>
    </submittedName>
</protein>
<dbReference type="Proteomes" id="UP000198942">
    <property type="component" value="Unassembled WGS sequence"/>
</dbReference>
<sequence>MVFDLKITLSSFYYNVAPDQTYEHNIKYQEEYWQHYRWFVDACEERVLKICKEFRTQFGAM</sequence>
<dbReference type="EMBL" id="FOCL01000010">
    <property type="protein sequence ID" value="SEO63249.1"/>
    <property type="molecule type" value="Genomic_DNA"/>
</dbReference>
<gene>
    <name evidence="1" type="ORF">SAMN05192574_11053</name>
</gene>
<evidence type="ECO:0000313" key="1">
    <source>
        <dbReference type="EMBL" id="SEO63249.1"/>
    </source>
</evidence>
<proteinExistence type="predicted"/>
<evidence type="ECO:0000313" key="2">
    <source>
        <dbReference type="Proteomes" id="UP000198942"/>
    </source>
</evidence>